<dbReference type="InterPro" id="IPR026875">
    <property type="entry name" value="PHydrolase_assoc_dom"/>
</dbReference>
<proteinExistence type="predicted"/>
<dbReference type="Pfam" id="PF13286">
    <property type="entry name" value="HD_assoc"/>
    <property type="match status" value="1"/>
</dbReference>
<keyword evidence="5" id="KW-1185">Reference proteome</keyword>
<evidence type="ECO:0000256" key="2">
    <source>
        <dbReference type="SAM" id="MobiDB-lite"/>
    </source>
</evidence>
<dbReference type="OrthoDB" id="9803619at2"/>
<dbReference type="Gene3D" id="1.10.3210.10">
    <property type="entry name" value="Hypothetical protein af1432"/>
    <property type="match status" value="1"/>
</dbReference>
<evidence type="ECO:0000259" key="3">
    <source>
        <dbReference type="PROSITE" id="PS51831"/>
    </source>
</evidence>
<dbReference type="Pfam" id="PF01966">
    <property type="entry name" value="HD"/>
    <property type="match status" value="1"/>
</dbReference>
<dbReference type="InterPro" id="IPR006674">
    <property type="entry name" value="HD_domain"/>
</dbReference>
<dbReference type="KEGG" id="euz:DVS28_a4364"/>
<dbReference type="PANTHER" id="PTHR35795:SF1">
    <property type="entry name" value="BIS(5'-NUCLEOSYL)-TETRAPHOSPHATASE, SYMMETRICAL"/>
    <property type="match status" value="1"/>
</dbReference>
<dbReference type="InterPro" id="IPR051094">
    <property type="entry name" value="Diverse_Catalytic_Enzymes"/>
</dbReference>
<gene>
    <name evidence="4" type="ORF">DVS28_a4364</name>
</gene>
<protein>
    <submittedName>
        <fullName evidence="4">Deoxyguanosinetriphosphate triphosphohydrolase</fullName>
    </submittedName>
</protein>
<dbReference type="PROSITE" id="PS51831">
    <property type="entry name" value="HD"/>
    <property type="match status" value="1"/>
</dbReference>
<name>A0A346Y3I2_9ACTN</name>
<dbReference type="SMART" id="SM00471">
    <property type="entry name" value="HDc"/>
    <property type="match status" value="1"/>
</dbReference>
<dbReference type="Proteomes" id="UP000264006">
    <property type="component" value="Chromosome"/>
</dbReference>
<sequence>MSAIRQRTRIDREAEESALSPAATRSHGAGDRREPEEPHEFRTCFERDRDRIIHSKAFRRLKHKTQVFINPTGDHTVTRLTHTLQVAQVARSLAGAMALNEPLAEAIALGHDVGHTPFGHIGEDALAEFFDDGWVHSRQSVRIFDVLEPLNLCEQTRDGILRHPWKVQPPPTTPEAMCVRFADRIAYLTHDVLDAIRAHAIEPGDLPATVTAAFGEPGSGWIGLLINAVVQRSLDVGTVQMDPAVLPVMHELRAFMFDRVYMGHDQQTHTRSAKRIVTELVEFLLEHPEHITDTYTDPDADRITRVADFVAGMTDRYALALHDRWFRPRLFEVGVLPPVPSSQTTPSSPAHRQ</sequence>
<dbReference type="AlphaFoldDB" id="A0A346Y3I2"/>
<evidence type="ECO:0000313" key="5">
    <source>
        <dbReference type="Proteomes" id="UP000264006"/>
    </source>
</evidence>
<dbReference type="CDD" id="cd00077">
    <property type="entry name" value="HDc"/>
    <property type="match status" value="1"/>
</dbReference>
<organism evidence="4 5">
    <name type="scientific">Euzebya pacifica</name>
    <dbReference type="NCBI Taxonomy" id="1608957"/>
    <lineage>
        <taxon>Bacteria</taxon>
        <taxon>Bacillati</taxon>
        <taxon>Actinomycetota</taxon>
        <taxon>Nitriliruptoria</taxon>
        <taxon>Euzebyales</taxon>
    </lineage>
</organism>
<feature type="compositionally biased region" description="Basic and acidic residues" evidence="2">
    <location>
        <begin position="28"/>
        <end position="39"/>
    </location>
</feature>
<feature type="region of interest" description="Disordered" evidence="2">
    <location>
        <begin position="1"/>
        <end position="39"/>
    </location>
</feature>
<evidence type="ECO:0000256" key="1">
    <source>
        <dbReference type="ARBA" id="ARBA00022801"/>
    </source>
</evidence>
<dbReference type="SUPFAM" id="SSF109604">
    <property type="entry name" value="HD-domain/PDEase-like"/>
    <property type="match status" value="1"/>
</dbReference>
<accession>A0A346Y3I2</accession>
<dbReference type="RefSeq" id="WP_114593279.1">
    <property type="nucleotide sequence ID" value="NZ_CP031165.1"/>
</dbReference>
<dbReference type="PANTHER" id="PTHR35795">
    <property type="entry name" value="SLR1885 PROTEIN"/>
    <property type="match status" value="1"/>
</dbReference>
<dbReference type="GO" id="GO:0016787">
    <property type="term" value="F:hydrolase activity"/>
    <property type="evidence" value="ECO:0007669"/>
    <property type="project" value="UniProtKB-KW"/>
</dbReference>
<evidence type="ECO:0000313" key="4">
    <source>
        <dbReference type="EMBL" id="AXV09029.1"/>
    </source>
</evidence>
<dbReference type="InterPro" id="IPR003607">
    <property type="entry name" value="HD/PDEase_dom"/>
</dbReference>
<dbReference type="EMBL" id="CP031165">
    <property type="protein sequence ID" value="AXV09029.1"/>
    <property type="molecule type" value="Genomic_DNA"/>
</dbReference>
<feature type="domain" description="HD" evidence="3">
    <location>
        <begin position="79"/>
        <end position="188"/>
    </location>
</feature>
<reference evidence="4 5" key="1">
    <citation type="submission" date="2018-09" db="EMBL/GenBank/DDBJ databases">
        <title>Complete genome sequence of Euzebya sp. DY32-46 isolated from seawater of Pacific Ocean.</title>
        <authorList>
            <person name="Xu L."/>
            <person name="Wu Y.-H."/>
            <person name="Xu X.-W."/>
        </authorList>
    </citation>
    <scope>NUCLEOTIDE SEQUENCE [LARGE SCALE GENOMIC DNA]</scope>
    <source>
        <strain evidence="4 5">DY32-46</strain>
    </source>
</reference>
<keyword evidence="1 4" id="KW-0378">Hydrolase</keyword>